<dbReference type="Pfam" id="PF13374">
    <property type="entry name" value="TPR_10"/>
    <property type="match status" value="3"/>
</dbReference>
<dbReference type="SUPFAM" id="SSF48452">
    <property type="entry name" value="TPR-like"/>
    <property type="match status" value="2"/>
</dbReference>
<evidence type="ECO:0000313" key="3">
    <source>
        <dbReference type="EMBL" id="MBN8659143.1"/>
    </source>
</evidence>
<accession>A0A8J7TLL2</accession>
<dbReference type="Pfam" id="PF13424">
    <property type="entry name" value="TPR_12"/>
    <property type="match status" value="1"/>
</dbReference>
<dbReference type="PANTHER" id="PTHR45641">
    <property type="entry name" value="TETRATRICOPEPTIDE REPEAT PROTEIN (AFU_ORTHOLOGUE AFUA_6G03870)"/>
    <property type="match status" value="1"/>
</dbReference>
<keyword evidence="1" id="KW-0677">Repeat</keyword>
<keyword evidence="2" id="KW-0802">TPR repeat</keyword>
<dbReference type="InterPro" id="IPR011990">
    <property type="entry name" value="TPR-like_helical_dom_sf"/>
</dbReference>
<reference evidence="3" key="1">
    <citation type="submission" date="2021-02" db="EMBL/GenBank/DDBJ databases">
        <title>Genome-Resolved Metagenomics of a Microbial Community Performing Photosynthetic Biological Nutrient Removal.</title>
        <authorList>
            <person name="Mcdaniel E.A."/>
        </authorList>
    </citation>
    <scope>NUCLEOTIDE SEQUENCE</scope>
    <source>
        <strain evidence="3">UWPOB_OBS1</strain>
    </source>
</reference>
<dbReference type="Pfam" id="PF13181">
    <property type="entry name" value="TPR_8"/>
    <property type="match status" value="1"/>
</dbReference>
<dbReference type="AlphaFoldDB" id="A0A8J7TLL2"/>
<dbReference type="SMART" id="SM00028">
    <property type="entry name" value="TPR"/>
    <property type="match status" value="7"/>
</dbReference>
<dbReference type="InterPro" id="IPR019734">
    <property type="entry name" value="TPR_rpt"/>
</dbReference>
<organism evidence="3 4">
    <name type="scientific">Candidatus Obscuribacter phosphatis</name>
    <dbReference type="NCBI Taxonomy" id="1906157"/>
    <lineage>
        <taxon>Bacteria</taxon>
        <taxon>Bacillati</taxon>
        <taxon>Candidatus Melainabacteria</taxon>
        <taxon>Candidatus Obscuribacterales</taxon>
        <taxon>Candidatus Obscuribacteraceae</taxon>
        <taxon>Candidatus Obscuribacter</taxon>
    </lineage>
</organism>
<evidence type="ECO:0000256" key="2">
    <source>
        <dbReference type="ARBA" id="ARBA00022803"/>
    </source>
</evidence>
<dbReference type="EMBL" id="JAFLCK010000002">
    <property type="protein sequence ID" value="MBN8659143.1"/>
    <property type="molecule type" value="Genomic_DNA"/>
</dbReference>
<dbReference type="PANTHER" id="PTHR45641:SF19">
    <property type="entry name" value="NEPHROCYSTIN-3"/>
    <property type="match status" value="1"/>
</dbReference>
<comment type="caution">
    <text evidence="3">The sequence shown here is derived from an EMBL/GenBank/DDBJ whole genome shotgun (WGS) entry which is preliminary data.</text>
</comment>
<evidence type="ECO:0000256" key="1">
    <source>
        <dbReference type="ARBA" id="ARBA00022737"/>
    </source>
</evidence>
<gene>
    <name evidence="3" type="ORF">J0M35_02190</name>
</gene>
<sequence length="379" mass="43601">MSQKSHKDEIENRQKLEAELSQWRAACGSYRFELIEHLDRLALICHQENDYENAAAYYREIIEIREDRLKGCDQTQWQEARLALMTACHRLALVCRIKGNFAEAERFYLKACQLAVDAYGADHEIVVERRNFLAGLYFAQGSYEEAEKILLASLDFYSKRLGEKHKVVALTCFALALTTRKLPGAEKRSQDYFNRTKALTMPNFASLDLSDGEQFSRALMHLAGEKYRAGRYEEAEELFRQLVLRELSELWPEHPLVADSYQLLGDLFKSFNMPGQAEELYKEAANLRRRLGRSACLGLAQSLHSLGTLLLDNRRVEEAERYLREACQLRKDSFPPVQVPSLKALATALRKLQRTAEAIVLEEQAEQILEDYRPSAQQP</sequence>
<protein>
    <submittedName>
        <fullName evidence="3">Tetratricopeptide repeat protein</fullName>
    </submittedName>
</protein>
<proteinExistence type="predicted"/>
<evidence type="ECO:0000313" key="4">
    <source>
        <dbReference type="Proteomes" id="UP000664277"/>
    </source>
</evidence>
<name>A0A8J7TLL2_9BACT</name>
<dbReference type="Gene3D" id="1.25.40.10">
    <property type="entry name" value="Tetratricopeptide repeat domain"/>
    <property type="match status" value="2"/>
</dbReference>
<dbReference type="Proteomes" id="UP000664277">
    <property type="component" value="Unassembled WGS sequence"/>
</dbReference>